<keyword evidence="4" id="KW-1185">Reference proteome</keyword>
<organism evidence="3 4">
    <name type="scientific">Rhodosorus marinus</name>
    <dbReference type="NCBI Taxonomy" id="101924"/>
    <lineage>
        <taxon>Eukaryota</taxon>
        <taxon>Rhodophyta</taxon>
        <taxon>Stylonematophyceae</taxon>
        <taxon>Stylonematales</taxon>
        <taxon>Stylonemataceae</taxon>
        <taxon>Rhodosorus</taxon>
    </lineage>
</organism>
<sequence length="484" mass="52607">MLGFQLGAGSIGSTRWRRLGYQASRGRLRERGRLKVWTASSAGADGFGQSVSSISDGFGVGTGRGPSGVQSAVRQASMGLPDGLAPQIAVLVISAKLGNSFERMLRDLKKYFALQRWNDVQVIGGSASDVFLEEEGDVKLMLLGVGETRFTTFTVDSCTSLDLDLRQEGIREKILGTRSGQFEDPIFMLFKTPEFVNAEKVISMLDFAFPNSAKFGVHAGNIPLRREAVFHNEEVIEDGMCGIVMEGKIAVDLIVSQGARSVGTVLRVDEVEDGTTITKVKEMGTSMESQGAPMTLFDMWQYTDVISGRDQGLAEKCTMIGLGIDKFEEGEEPEYLVRRIIGIDNTNKALAIDGKVRQGQIIQFQVRDGQSALVELESLLKKVAVFKIEKSVEAKFPIALLLFSDTERDVDTRKALATEIALVKETLKISVPVFEVISDGQIGPLPAPGFVNYYPIKGVGVCGSTFEHSTTSVFAILYGSSPRG</sequence>
<gene>
    <name evidence="3" type="ORF">NDN08_008091</name>
</gene>
<dbReference type="Proteomes" id="UP001157974">
    <property type="component" value="Unassembled WGS sequence"/>
</dbReference>
<evidence type="ECO:0000259" key="1">
    <source>
        <dbReference type="Pfam" id="PF08495"/>
    </source>
</evidence>
<dbReference type="EMBL" id="JAMWBK010000002">
    <property type="protein sequence ID" value="KAJ8907990.1"/>
    <property type="molecule type" value="Genomic_DNA"/>
</dbReference>
<accession>A0AAV8V0J2</accession>
<dbReference type="Pfam" id="PF10442">
    <property type="entry name" value="FIST_C"/>
    <property type="match status" value="1"/>
</dbReference>
<dbReference type="InterPro" id="IPR019494">
    <property type="entry name" value="FIST_C"/>
</dbReference>
<evidence type="ECO:0000313" key="3">
    <source>
        <dbReference type="EMBL" id="KAJ8907990.1"/>
    </source>
</evidence>
<protein>
    <recommendedName>
        <fullName evidence="5">FIST domain-containing protein</fullName>
    </recommendedName>
</protein>
<feature type="domain" description="FIST" evidence="1">
    <location>
        <begin position="138"/>
        <end position="278"/>
    </location>
</feature>
<dbReference type="InterPro" id="IPR013702">
    <property type="entry name" value="FIST_domain_N"/>
</dbReference>
<comment type="caution">
    <text evidence="3">The sequence shown here is derived from an EMBL/GenBank/DDBJ whole genome shotgun (WGS) entry which is preliminary data.</text>
</comment>
<dbReference type="AlphaFoldDB" id="A0AAV8V0J2"/>
<evidence type="ECO:0000313" key="4">
    <source>
        <dbReference type="Proteomes" id="UP001157974"/>
    </source>
</evidence>
<evidence type="ECO:0008006" key="5">
    <source>
        <dbReference type="Google" id="ProtNLM"/>
    </source>
</evidence>
<reference evidence="3 4" key="1">
    <citation type="journal article" date="2023" name="Nat. Commun.">
        <title>Origin of minicircular mitochondrial genomes in red algae.</title>
        <authorList>
            <person name="Lee Y."/>
            <person name="Cho C.H."/>
            <person name="Lee Y.M."/>
            <person name="Park S.I."/>
            <person name="Yang J.H."/>
            <person name="West J.A."/>
            <person name="Bhattacharya D."/>
            <person name="Yoon H.S."/>
        </authorList>
    </citation>
    <scope>NUCLEOTIDE SEQUENCE [LARGE SCALE GENOMIC DNA]</scope>
    <source>
        <strain evidence="3 4">CCMP1338</strain>
        <tissue evidence="3">Whole cell</tissue>
    </source>
</reference>
<feature type="domain" description="FIST C-domain" evidence="2">
    <location>
        <begin position="302"/>
        <end position="443"/>
    </location>
</feature>
<dbReference type="Pfam" id="PF08495">
    <property type="entry name" value="FIST"/>
    <property type="match status" value="1"/>
</dbReference>
<proteinExistence type="predicted"/>
<name>A0AAV8V0J2_9RHOD</name>
<evidence type="ECO:0000259" key="2">
    <source>
        <dbReference type="Pfam" id="PF10442"/>
    </source>
</evidence>